<dbReference type="GO" id="GO:0003964">
    <property type="term" value="F:RNA-directed DNA polymerase activity"/>
    <property type="evidence" value="ECO:0007669"/>
    <property type="project" value="UniProtKB-KW"/>
</dbReference>
<feature type="domain" description="Reverse transcriptase" evidence="1">
    <location>
        <begin position="60"/>
        <end position="316"/>
    </location>
</feature>
<dbReference type="SUPFAM" id="SSF56672">
    <property type="entry name" value="DNA/RNA polymerases"/>
    <property type="match status" value="1"/>
</dbReference>
<reference evidence="3" key="1">
    <citation type="journal article" date="2017" name="bioRxiv">
        <title>Comparative analysis of the genomes of Stylophora pistillata and Acropora digitifera provides evidence for extensive differences between species of corals.</title>
        <authorList>
            <person name="Voolstra C.R."/>
            <person name="Li Y."/>
            <person name="Liew Y.J."/>
            <person name="Baumgarten S."/>
            <person name="Zoccola D."/>
            <person name="Flot J.-F."/>
            <person name="Tambutte S."/>
            <person name="Allemand D."/>
            <person name="Aranda M."/>
        </authorList>
    </citation>
    <scope>NUCLEOTIDE SEQUENCE [LARGE SCALE GENOMIC DNA]</scope>
</reference>
<keyword evidence="2" id="KW-0808">Transferase</keyword>
<dbReference type="CDD" id="cd01650">
    <property type="entry name" value="RT_nLTR_like"/>
    <property type="match status" value="1"/>
</dbReference>
<accession>A0A2B4RRG9</accession>
<dbReference type="AlphaFoldDB" id="A0A2B4RRG9"/>
<sequence>MTENACTALFLRAVSRHEIFRAVMSFSSDKALGFDKVTMSVIKDAPPCILPVLTDIVNRSLLLSSVFSTAWKISEVVSLPKDGDHEIPNNNRPVSLLPAASKICERVALNQLMTYMTIKKRLSNKKLHSCETLNVMITDKALEAMDAKKVTLVVLLEFSKAFDSVDHAILLAKLQALGVSRASSDWFKSYLSERLQCVRIGAETSSLRAISHGVPQGSILGPTLFTIYLNNIPSIPDVCSLKSYVDDPKLYLSFPVAKASIMTQQINKDLEKIARWCCYNSLLINPEKTKLLVLGTRQMLQRLPADFHVTLLGKKVTPSPSAGDLGLQIDSTLSYDEHVTQTVSSRIGSLCQINKVKHLFDAKTLNGL</sequence>
<dbReference type="InterPro" id="IPR000477">
    <property type="entry name" value="RT_dom"/>
</dbReference>
<dbReference type="InterPro" id="IPR043502">
    <property type="entry name" value="DNA/RNA_pol_sf"/>
</dbReference>
<name>A0A2B4RRG9_STYPI</name>
<organism evidence="2 3">
    <name type="scientific">Stylophora pistillata</name>
    <name type="common">Smooth cauliflower coral</name>
    <dbReference type="NCBI Taxonomy" id="50429"/>
    <lineage>
        <taxon>Eukaryota</taxon>
        <taxon>Metazoa</taxon>
        <taxon>Cnidaria</taxon>
        <taxon>Anthozoa</taxon>
        <taxon>Hexacorallia</taxon>
        <taxon>Scleractinia</taxon>
        <taxon>Astrocoeniina</taxon>
        <taxon>Pocilloporidae</taxon>
        <taxon>Stylophora</taxon>
    </lineage>
</organism>
<dbReference type="EMBL" id="LSMT01000294">
    <property type="protein sequence ID" value="PFX21034.1"/>
    <property type="molecule type" value="Genomic_DNA"/>
</dbReference>
<dbReference type="Pfam" id="PF00078">
    <property type="entry name" value="RVT_1"/>
    <property type="match status" value="1"/>
</dbReference>
<dbReference type="STRING" id="50429.A0A2B4RRG9"/>
<keyword evidence="2" id="KW-0548">Nucleotidyltransferase</keyword>
<comment type="caution">
    <text evidence="2">The sequence shown here is derived from an EMBL/GenBank/DDBJ whole genome shotgun (WGS) entry which is preliminary data.</text>
</comment>
<dbReference type="PANTHER" id="PTHR33332">
    <property type="entry name" value="REVERSE TRANSCRIPTASE DOMAIN-CONTAINING PROTEIN"/>
    <property type="match status" value="1"/>
</dbReference>
<dbReference type="PROSITE" id="PS50878">
    <property type="entry name" value="RT_POL"/>
    <property type="match status" value="1"/>
</dbReference>
<dbReference type="Proteomes" id="UP000225706">
    <property type="component" value="Unassembled WGS sequence"/>
</dbReference>
<proteinExistence type="predicted"/>
<protein>
    <submittedName>
        <fullName evidence="2">RNA-directed DNA polymerase from mobile element jockey</fullName>
    </submittedName>
</protein>
<keyword evidence="3" id="KW-1185">Reference proteome</keyword>
<evidence type="ECO:0000313" key="3">
    <source>
        <dbReference type="Proteomes" id="UP000225706"/>
    </source>
</evidence>
<dbReference type="OrthoDB" id="5987630at2759"/>
<evidence type="ECO:0000313" key="2">
    <source>
        <dbReference type="EMBL" id="PFX21034.1"/>
    </source>
</evidence>
<keyword evidence="2" id="KW-0695">RNA-directed DNA polymerase</keyword>
<evidence type="ECO:0000259" key="1">
    <source>
        <dbReference type="PROSITE" id="PS50878"/>
    </source>
</evidence>
<gene>
    <name evidence="2" type="primary">pol</name>
    <name evidence="2" type="ORF">AWC38_SpisGene14492</name>
</gene>